<evidence type="ECO:0000256" key="2">
    <source>
        <dbReference type="ARBA" id="ARBA00007613"/>
    </source>
</evidence>
<evidence type="ECO:0000256" key="3">
    <source>
        <dbReference type="ARBA" id="ARBA00022448"/>
    </source>
</evidence>
<evidence type="ECO:0000256" key="6">
    <source>
        <dbReference type="ARBA" id="ARBA00023136"/>
    </source>
</evidence>
<keyword evidence="8" id="KW-0732">Signal</keyword>
<evidence type="ECO:0000313" key="10">
    <source>
        <dbReference type="Proteomes" id="UP000584867"/>
    </source>
</evidence>
<dbReference type="GO" id="GO:0015288">
    <property type="term" value="F:porin activity"/>
    <property type="evidence" value="ECO:0007669"/>
    <property type="project" value="TreeGrafter"/>
</dbReference>
<dbReference type="GO" id="GO:0009279">
    <property type="term" value="C:cell outer membrane"/>
    <property type="evidence" value="ECO:0007669"/>
    <property type="project" value="UniProtKB-SubCell"/>
</dbReference>
<dbReference type="Pfam" id="PF02321">
    <property type="entry name" value="OEP"/>
    <property type="match status" value="2"/>
</dbReference>
<dbReference type="Proteomes" id="UP000584867">
    <property type="component" value="Unassembled WGS sequence"/>
</dbReference>
<keyword evidence="3" id="KW-0813">Transport</keyword>
<dbReference type="GO" id="GO:0015562">
    <property type="term" value="F:efflux transmembrane transporter activity"/>
    <property type="evidence" value="ECO:0007669"/>
    <property type="project" value="InterPro"/>
</dbReference>
<organism evidence="9 10">
    <name type="scientific">Granulicella mallensis</name>
    <dbReference type="NCBI Taxonomy" id="940614"/>
    <lineage>
        <taxon>Bacteria</taxon>
        <taxon>Pseudomonadati</taxon>
        <taxon>Acidobacteriota</taxon>
        <taxon>Terriglobia</taxon>
        <taxon>Terriglobales</taxon>
        <taxon>Acidobacteriaceae</taxon>
        <taxon>Granulicella</taxon>
    </lineage>
</organism>
<evidence type="ECO:0000256" key="4">
    <source>
        <dbReference type="ARBA" id="ARBA00022452"/>
    </source>
</evidence>
<dbReference type="PANTHER" id="PTHR30026:SF20">
    <property type="entry name" value="OUTER MEMBRANE PROTEIN TOLC"/>
    <property type="match status" value="1"/>
</dbReference>
<dbReference type="GO" id="GO:1990281">
    <property type="term" value="C:efflux pump complex"/>
    <property type="evidence" value="ECO:0007669"/>
    <property type="project" value="TreeGrafter"/>
</dbReference>
<dbReference type="RefSeq" id="WP_184254707.1">
    <property type="nucleotide sequence ID" value="NZ_JACHIO010000006.1"/>
</dbReference>
<dbReference type="PIRSF" id="PIRSF001892">
    <property type="entry name" value="CyaE"/>
    <property type="match status" value="1"/>
</dbReference>
<evidence type="ECO:0000256" key="8">
    <source>
        <dbReference type="SAM" id="SignalP"/>
    </source>
</evidence>
<proteinExistence type="inferred from homology"/>
<dbReference type="InterPro" id="IPR028351">
    <property type="entry name" value="CyaE"/>
</dbReference>
<feature type="signal peptide" evidence="8">
    <location>
        <begin position="1"/>
        <end position="26"/>
    </location>
</feature>
<comment type="subcellular location">
    <subcellularLocation>
        <location evidence="1">Cell outer membrane</location>
    </subcellularLocation>
</comment>
<keyword evidence="6" id="KW-0472">Membrane</keyword>
<dbReference type="InterPro" id="IPR051906">
    <property type="entry name" value="TolC-like"/>
</dbReference>
<comment type="similarity">
    <text evidence="2">Belongs to the outer membrane factor (OMF) (TC 1.B.17) family.</text>
</comment>
<sequence length="484" mass="52501">MSLARNVLKSSLTWPLLILCAVAPQAWSQRAPNLPDAPWQPSATVLKKYVPTVTHGEAELDAADAYTLGQLIDIAESNNPTTKEAWNHAKASAAAVGIAKSELYPTLFAFATGKNYNTPPLLYNAFVVQDIGLFATAVHLDYTLVDFGARRSEITATQAKLVAANLSFNDAHLQLIQQVSQAYYALLNASGLRAAAEVNFSDAEALDEAAQERRNNGLATLPDLLEAHAEKEKANYDLQSAIGAEKTAFGDLATAIAAQPTHSFKVQELDDLHIPDALDQSVEDAIASAYQQRPDLLAERAKVEAAHAEVAHTTSAYFPTLSFEGEGGWVRAWGQQDPFPGTYAQTRTYEAGLSLKWTIFDGLRRENRISQAKAEEAAAKNAVHEHEDQIADHVWASYEDAVTALEQRKAAAALLTASTESHSAAVESYKDGVRNLLDVLNAERDLARARALDVTARTRVLQSFTSLAFRTGDLLAQHPKGKTP</sequence>
<keyword evidence="4" id="KW-1134">Transmembrane beta strand</keyword>
<dbReference type="AlphaFoldDB" id="A0A7W7ZNY4"/>
<dbReference type="EMBL" id="JACHIO010000006">
    <property type="protein sequence ID" value="MBB5063501.1"/>
    <property type="molecule type" value="Genomic_DNA"/>
</dbReference>
<evidence type="ECO:0000256" key="5">
    <source>
        <dbReference type="ARBA" id="ARBA00022692"/>
    </source>
</evidence>
<gene>
    <name evidence="9" type="ORF">HDF15_001843</name>
</gene>
<evidence type="ECO:0000256" key="7">
    <source>
        <dbReference type="ARBA" id="ARBA00023237"/>
    </source>
</evidence>
<dbReference type="InterPro" id="IPR003423">
    <property type="entry name" value="OMP_efflux"/>
</dbReference>
<reference evidence="9 10" key="1">
    <citation type="submission" date="2020-08" db="EMBL/GenBank/DDBJ databases">
        <title>Genomic Encyclopedia of Type Strains, Phase IV (KMG-V): Genome sequencing to study the core and pangenomes of soil and plant-associated prokaryotes.</title>
        <authorList>
            <person name="Whitman W."/>
        </authorList>
    </citation>
    <scope>NUCLEOTIDE SEQUENCE [LARGE SCALE GENOMIC DNA]</scope>
    <source>
        <strain evidence="9 10">X5P3</strain>
    </source>
</reference>
<protein>
    <submittedName>
        <fullName evidence="9">Outer membrane protein TolC</fullName>
    </submittedName>
</protein>
<keyword evidence="5" id="KW-0812">Transmembrane</keyword>
<keyword evidence="7" id="KW-0998">Cell outer membrane</keyword>
<accession>A0A7W7ZNY4</accession>
<dbReference type="Gene3D" id="1.20.1600.10">
    <property type="entry name" value="Outer membrane efflux proteins (OEP)"/>
    <property type="match status" value="1"/>
</dbReference>
<evidence type="ECO:0000256" key="1">
    <source>
        <dbReference type="ARBA" id="ARBA00004442"/>
    </source>
</evidence>
<dbReference type="SUPFAM" id="SSF56954">
    <property type="entry name" value="Outer membrane efflux proteins (OEP)"/>
    <property type="match status" value="1"/>
</dbReference>
<comment type="caution">
    <text evidence="9">The sequence shown here is derived from an EMBL/GenBank/DDBJ whole genome shotgun (WGS) entry which is preliminary data.</text>
</comment>
<feature type="chain" id="PRO_5031201449" evidence="8">
    <location>
        <begin position="27"/>
        <end position="484"/>
    </location>
</feature>
<name>A0A7W7ZNY4_9BACT</name>
<evidence type="ECO:0000313" key="9">
    <source>
        <dbReference type="EMBL" id="MBB5063501.1"/>
    </source>
</evidence>
<dbReference type="PANTHER" id="PTHR30026">
    <property type="entry name" value="OUTER MEMBRANE PROTEIN TOLC"/>
    <property type="match status" value="1"/>
</dbReference>